<proteinExistence type="predicted"/>
<feature type="transmembrane region" description="Helical" evidence="5">
    <location>
        <begin position="181"/>
        <end position="201"/>
    </location>
</feature>
<dbReference type="InterPro" id="IPR000620">
    <property type="entry name" value="EamA_dom"/>
</dbReference>
<dbReference type="PANTHER" id="PTHR22911:SF6">
    <property type="entry name" value="SOLUTE CARRIER FAMILY 35 MEMBER G1"/>
    <property type="match status" value="1"/>
</dbReference>
<dbReference type="STRING" id="355243.SAMN03080615_00435"/>
<evidence type="ECO:0000256" key="5">
    <source>
        <dbReference type="SAM" id="Phobius"/>
    </source>
</evidence>
<gene>
    <name evidence="8" type="ORF">SAMN03080615_00435</name>
</gene>
<evidence type="ECO:0000256" key="6">
    <source>
        <dbReference type="SAM" id="SignalP"/>
    </source>
</evidence>
<keyword evidence="4 5" id="KW-0472">Membrane</keyword>
<dbReference type="EMBL" id="FOGB01000001">
    <property type="protein sequence ID" value="SEQ10349.1"/>
    <property type="molecule type" value="Genomic_DNA"/>
</dbReference>
<dbReference type="RefSeq" id="WP_091353298.1">
    <property type="nucleotide sequence ID" value="NZ_AP025284.1"/>
</dbReference>
<keyword evidence="3 5" id="KW-1133">Transmembrane helix</keyword>
<dbReference type="Proteomes" id="UP000198749">
    <property type="component" value="Unassembled WGS sequence"/>
</dbReference>
<protein>
    <submittedName>
        <fullName evidence="8">Threonine/homoserine efflux transporter RhtA</fullName>
    </submittedName>
</protein>
<evidence type="ECO:0000259" key="7">
    <source>
        <dbReference type="Pfam" id="PF00892"/>
    </source>
</evidence>
<sequence length="287" mass="31610">MPQQYSNLIRGAALAMATTLLMSLAAAATKYTAGFVSIEQIVLVQYGICTLMMLPWLGRKGLRVLKTEKPWLHLIRGLSGWLCFYTYYLALNNIPLGEASLLRNAAPLMVPLLVLMWLKYRMPLLNWLPIVIGFLGIALVLKPDGSRLNPWHLAAVASCLLLAVSIVTTRVLALSEPTSRILFYYFALSALFSLPLALASWQPVPLASVPLMIGISLSIWCTMWLYTKAYSYAKATVIAPISYFGVLFAGLLGWLFWQQVPDMISVIGAALVISGGIGSVWLGREKN</sequence>
<feature type="domain" description="EamA" evidence="7">
    <location>
        <begin position="150"/>
        <end position="276"/>
    </location>
</feature>
<evidence type="ECO:0000313" key="9">
    <source>
        <dbReference type="Proteomes" id="UP000198749"/>
    </source>
</evidence>
<dbReference type="SUPFAM" id="SSF103481">
    <property type="entry name" value="Multidrug resistance efflux transporter EmrE"/>
    <property type="match status" value="2"/>
</dbReference>
<feature type="transmembrane region" description="Helical" evidence="5">
    <location>
        <begin position="207"/>
        <end position="226"/>
    </location>
</feature>
<feature type="signal peptide" evidence="6">
    <location>
        <begin position="1"/>
        <end position="27"/>
    </location>
</feature>
<feature type="transmembrane region" description="Helical" evidence="5">
    <location>
        <begin position="153"/>
        <end position="174"/>
    </location>
</feature>
<dbReference type="AlphaFoldDB" id="A0A1H9DAH2"/>
<comment type="subcellular location">
    <subcellularLocation>
        <location evidence="1">Membrane</location>
        <topology evidence="1">Multi-pass membrane protein</topology>
    </subcellularLocation>
</comment>
<evidence type="ECO:0000256" key="3">
    <source>
        <dbReference type="ARBA" id="ARBA00022989"/>
    </source>
</evidence>
<name>A0A1H9DAH2_9GAMM</name>
<dbReference type="Pfam" id="PF00892">
    <property type="entry name" value="EamA"/>
    <property type="match status" value="2"/>
</dbReference>
<feature type="transmembrane region" description="Helical" evidence="5">
    <location>
        <begin position="125"/>
        <end position="141"/>
    </location>
</feature>
<evidence type="ECO:0000256" key="4">
    <source>
        <dbReference type="ARBA" id="ARBA00023136"/>
    </source>
</evidence>
<feature type="transmembrane region" description="Helical" evidence="5">
    <location>
        <begin position="238"/>
        <end position="257"/>
    </location>
</feature>
<reference evidence="9" key="1">
    <citation type="submission" date="2016-10" db="EMBL/GenBank/DDBJ databases">
        <authorList>
            <person name="Varghese N."/>
            <person name="Submissions S."/>
        </authorList>
    </citation>
    <scope>NUCLEOTIDE SEQUENCE [LARGE SCALE GENOMIC DNA]</scope>
    <source>
        <strain evidence="9">DSM 18887</strain>
    </source>
</reference>
<organism evidence="8 9">
    <name type="scientific">Amphritea atlantica</name>
    <dbReference type="NCBI Taxonomy" id="355243"/>
    <lineage>
        <taxon>Bacteria</taxon>
        <taxon>Pseudomonadati</taxon>
        <taxon>Pseudomonadota</taxon>
        <taxon>Gammaproteobacteria</taxon>
        <taxon>Oceanospirillales</taxon>
        <taxon>Oceanospirillaceae</taxon>
        <taxon>Amphritea</taxon>
    </lineage>
</organism>
<feature type="transmembrane region" description="Helical" evidence="5">
    <location>
        <begin position="37"/>
        <end position="58"/>
    </location>
</feature>
<keyword evidence="9" id="KW-1185">Reference proteome</keyword>
<dbReference type="OrthoDB" id="554876at2"/>
<dbReference type="PANTHER" id="PTHR22911">
    <property type="entry name" value="ACYL-MALONYL CONDENSING ENZYME-RELATED"/>
    <property type="match status" value="1"/>
</dbReference>
<feature type="domain" description="EamA" evidence="7">
    <location>
        <begin position="10"/>
        <end position="141"/>
    </location>
</feature>
<feature type="transmembrane region" description="Helical" evidence="5">
    <location>
        <begin position="101"/>
        <end position="118"/>
    </location>
</feature>
<dbReference type="InterPro" id="IPR037185">
    <property type="entry name" value="EmrE-like"/>
</dbReference>
<evidence type="ECO:0000256" key="1">
    <source>
        <dbReference type="ARBA" id="ARBA00004141"/>
    </source>
</evidence>
<evidence type="ECO:0000313" key="8">
    <source>
        <dbReference type="EMBL" id="SEQ10349.1"/>
    </source>
</evidence>
<feature type="transmembrane region" description="Helical" evidence="5">
    <location>
        <begin position="263"/>
        <end position="283"/>
    </location>
</feature>
<feature type="chain" id="PRO_5011686257" evidence="6">
    <location>
        <begin position="28"/>
        <end position="287"/>
    </location>
</feature>
<keyword evidence="6" id="KW-0732">Signal</keyword>
<accession>A0A1H9DAH2</accession>
<keyword evidence="2 5" id="KW-0812">Transmembrane</keyword>
<dbReference type="GO" id="GO:0016020">
    <property type="term" value="C:membrane"/>
    <property type="evidence" value="ECO:0007669"/>
    <property type="project" value="UniProtKB-SubCell"/>
</dbReference>
<evidence type="ECO:0000256" key="2">
    <source>
        <dbReference type="ARBA" id="ARBA00022692"/>
    </source>
</evidence>
<feature type="transmembrane region" description="Helical" evidence="5">
    <location>
        <begin position="70"/>
        <end position="89"/>
    </location>
</feature>